<evidence type="ECO:0000313" key="1">
    <source>
        <dbReference type="EMBL" id="RVW34422.1"/>
    </source>
</evidence>
<dbReference type="AlphaFoldDB" id="A0A438DG37"/>
<accession>A0A438DG37</accession>
<reference evidence="1 3" key="1">
    <citation type="journal article" date="2018" name="PLoS Genet.">
        <title>Population sequencing reveals clonal diversity and ancestral inbreeding in the grapevine cultivar Chardonnay.</title>
        <authorList>
            <person name="Roach M.J."/>
            <person name="Johnson D.L."/>
            <person name="Bohlmann J."/>
            <person name="van Vuuren H.J."/>
            <person name="Jones S.J."/>
            <person name="Pretorius I.S."/>
            <person name="Schmidt S.A."/>
            <person name="Borneman A.R."/>
        </authorList>
    </citation>
    <scope>NUCLEOTIDE SEQUENCE [LARGE SCALE GENOMIC DNA]</scope>
    <source>
        <strain evidence="3">cv. Chardonnay</strain>
        <strain evidence="1">I10V1</strain>
        <tissue evidence="1">Leaf</tissue>
    </source>
</reference>
<comment type="caution">
    <text evidence="1">The sequence shown here is derived from an EMBL/GenBank/DDBJ whole genome shotgun (WGS) entry which is preliminary data.</text>
</comment>
<dbReference type="EMBL" id="QGNW01001641">
    <property type="protein sequence ID" value="RVW34422.1"/>
    <property type="molecule type" value="Genomic_DNA"/>
</dbReference>
<dbReference type="Proteomes" id="UP000288805">
    <property type="component" value="Unassembled WGS sequence"/>
</dbReference>
<evidence type="ECO:0000313" key="3">
    <source>
        <dbReference type="Proteomes" id="UP000288805"/>
    </source>
</evidence>
<dbReference type="EMBL" id="QGNW01000170">
    <property type="protein sequence ID" value="RVW88795.1"/>
    <property type="molecule type" value="Genomic_DNA"/>
</dbReference>
<gene>
    <name evidence="2" type="ORF">CK203_034699</name>
    <name evidence="1" type="ORF">CK203_081420</name>
</gene>
<name>A0A438DG37_VITVI</name>
<proteinExistence type="predicted"/>
<evidence type="ECO:0000313" key="2">
    <source>
        <dbReference type="EMBL" id="RVW88795.1"/>
    </source>
</evidence>
<protein>
    <submittedName>
        <fullName evidence="1">Uncharacterized protein</fullName>
    </submittedName>
</protein>
<organism evidence="1 3">
    <name type="scientific">Vitis vinifera</name>
    <name type="common">Grape</name>
    <dbReference type="NCBI Taxonomy" id="29760"/>
    <lineage>
        <taxon>Eukaryota</taxon>
        <taxon>Viridiplantae</taxon>
        <taxon>Streptophyta</taxon>
        <taxon>Embryophyta</taxon>
        <taxon>Tracheophyta</taxon>
        <taxon>Spermatophyta</taxon>
        <taxon>Magnoliopsida</taxon>
        <taxon>eudicotyledons</taxon>
        <taxon>Gunneridae</taxon>
        <taxon>Pentapetalae</taxon>
        <taxon>rosids</taxon>
        <taxon>Vitales</taxon>
        <taxon>Vitaceae</taxon>
        <taxon>Viteae</taxon>
        <taxon>Vitis</taxon>
    </lineage>
</organism>
<sequence length="124" mass="14293">MHPRKMEGKVDLTVDNFKVVLGMDFVCKVKSILPPFLHSLAILEEETPCIVPIAIEGMPKASLLSTMQLFDHQSNPRLRRVLWNPWQSNGKLRNMKNQSFEVLCHKQIRNARRGSKEKSVMKHS</sequence>